<name>A0A6S6S5Y7_9BACT</name>
<keyword evidence="11" id="KW-0479">Metal-binding</keyword>
<evidence type="ECO:0000256" key="12">
    <source>
        <dbReference type="SAM" id="Phobius"/>
    </source>
</evidence>
<feature type="transmembrane region" description="Helical" evidence="12">
    <location>
        <begin position="47"/>
        <end position="67"/>
    </location>
</feature>
<evidence type="ECO:0000256" key="2">
    <source>
        <dbReference type="ARBA" id="ARBA00007866"/>
    </source>
</evidence>
<keyword evidence="15" id="KW-0560">Oxidoreductase</keyword>
<keyword evidence="7 10" id="KW-0249">Electron transport</keyword>
<keyword evidence="4 10" id="KW-0679">Respiratory chain</keyword>
<dbReference type="SUPFAM" id="SSF49503">
    <property type="entry name" value="Cupredoxins"/>
    <property type="match status" value="1"/>
</dbReference>
<accession>A0A6S6S5Y7</accession>
<evidence type="ECO:0000256" key="6">
    <source>
        <dbReference type="ARBA" id="ARBA00022967"/>
    </source>
</evidence>
<dbReference type="GO" id="GO:0042773">
    <property type="term" value="P:ATP synthesis coupled electron transport"/>
    <property type="evidence" value="ECO:0007669"/>
    <property type="project" value="TreeGrafter"/>
</dbReference>
<dbReference type="Pfam" id="PF02790">
    <property type="entry name" value="COX2_TM"/>
    <property type="match status" value="1"/>
</dbReference>
<dbReference type="InterPro" id="IPR011759">
    <property type="entry name" value="Cyt_c_oxidase_su2_TM_dom"/>
</dbReference>
<evidence type="ECO:0000256" key="8">
    <source>
        <dbReference type="ARBA" id="ARBA00022989"/>
    </source>
</evidence>
<keyword evidence="11" id="KW-0186">Copper</keyword>
<dbReference type="Gene3D" id="2.60.40.420">
    <property type="entry name" value="Cupredoxins - blue copper proteins"/>
    <property type="match status" value="1"/>
</dbReference>
<dbReference type="GO" id="GO:0005886">
    <property type="term" value="C:plasma membrane"/>
    <property type="evidence" value="ECO:0007669"/>
    <property type="project" value="UniProtKB-SubCell"/>
</dbReference>
<comment type="cofactor">
    <cofactor evidence="11">
        <name>Cu cation</name>
        <dbReference type="ChEBI" id="CHEBI:23378"/>
    </cofactor>
    <text evidence="11">Binds a copper A center.</text>
</comment>
<dbReference type="InterPro" id="IPR045187">
    <property type="entry name" value="CcO_II"/>
</dbReference>
<evidence type="ECO:0000256" key="4">
    <source>
        <dbReference type="ARBA" id="ARBA00022660"/>
    </source>
</evidence>
<comment type="similarity">
    <text evidence="2 10">Belongs to the cytochrome c oxidase subunit 2 family.</text>
</comment>
<evidence type="ECO:0000256" key="5">
    <source>
        <dbReference type="ARBA" id="ARBA00022692"/>
    </source>
</evidence>
<evidence type="ECO:0000256" key="3">
    <source>
        <dbReference type="ARBA" id="ARBA00022448"/>
    </source>
</evidence>
<organism evidence="15">
    <name type="scientific">uncultured Aureispira sp</name>
    <dbReference type="NCBI Taxonomy" id="1331704"/>
    <lineage>
        <taxon>Bacteria</taxon>
        <taxon>Pseudomonadati</taxon>
        <taxon>Bacteroidota</taxon>
        <taxon>Saprospiria</taxon>
        <taxon>Saprospirales</taxon>
        <taxon>Saprospiraceae</taxon>
        <taxon>Aureispira</taxon>
        <taxon>environmental samples</taxon>
    </lineage>
</organism>
<feature type="domain" description="Cytochrome oxidase subunit II copper A binding" evidence="13">
    <location>
        <begin position="176"/>
        <end position="346"/>
    </location>
</feature>
<dbReference type="InterPro" id="IPR036257">
    <property type="entry name" value="Cyt_c_oxidase_su2_TM_sf"/>
</dbReference>
<dbReference type="SUPFAM" id="SSF81464">
    <property type="entry name" value="Cytochrome c oxidase subunit II-like, transmembrane region"/>
    <property type="match status" value="1"/>
</dbReference>
<comment type="subcellular location">
    <subcellularLocation>
        <location evidence="10">Cell membrane</location>
        <topology evidence="10">Multi-pass membrane protein</topology>
    </subcellularLocation>
    <subcellularLocation>
        <location evidence="1">Membrane</location>
        <topology evidence="1">Multi-pass membrane protein</topology>
    </subcellularLocation>
</comment>
<feature type="domain" description="Cytochrome oxidase subunit II transmembrane region profile" evidence="14">
    <location>
        <begin position="67"/>
        <end position="162"/>
    </location>
</feature>
<keyword evidence="9 12" id="KW-0472">Membrane</keyword>
<evidence type="ECO:0000313" key="15">
    <source>
        <dbReference type="EMBL" id="CAA6798587.1"/>
    </source>
</evidence>
<evidence type="ECO:0000256" key="7">
    <source>
        <dbReference type="ARBA" id="ARBA00022982"/>
    </source>
</evidence>
<protein>
    <recommendedName>
        <fullName evidence="11">Cytochrome c oxidase subunit 2</fullName>
        <ecNumber evidence="11">7.1.1.9</ecNumber>
    </recommendedName>
</protein>
<sequence>MGFTIGALCVILLAVFIVQIGKARELASIVRNDPAEQDEINKFQAGLGIIFMVSFLIVCVVSFIYYIPTTLGWGPNIAASLHGPEVDYLFNLTLFFTSIVFVLTHIALFGFVWKYKGKQGKLGLYWAHNETLEMVWMIIPSVVMTFLVVGGLQAWNNIMLDLPEDAVSVTLPEADGEYLEIEATGSQFLWFLRYPGRDGKIGTKYFTQIKKGVNPLGQTWTDEKNMDDFMTTEIVLPVGKPVRVRITARDVLHNFYIRDMRVKTDAVPGMPTYFNFTPTVTTDSMRRRLSKEPEWQVEDRNDDTKKRWEMFNYELACAELCGNGHYSMRNVVKIVSEEEYLDWLDEQEGGELEEVVADSASGSIEYTYMPGSVNSQYFSKVYNTAQDPLKGKTANLEKLVENKLRVNVYMNKMKDMRNEAEMGSVNYVRAEKAMNELKSLQKTARITTDIASSDKALAAAKAIADDVKMTLPVPVTVPQIDTIVSDTAK</sequence>
<keyword evidence="5 10" id="KW-0812">Transmembrane</keyword>
<reference evidence="15" key="1">
    <citation type="submission" date="2020-01" db="EMBL/GenBank/DDBJ databases">
        <authorList>
            <person name="Meier V. D."/>
            <person name="Meier V D."/>
        </authorList>
    </citation>
    <scope>NUCLEOTIDE SEQUENCE</scope>
    <source>
        <strain evidence="15">HLG_WM_MAG_10</strain>
    </source>
</reference>
<dbReference type="Pfam" id="PF00116">
    <property type="entry name" value="COX2"/>
    <property type="match status" value="1"/>
</dbReference>
<dbReference type="InterPro" id="IPR008972">
    <property type="entry name" value="Cupredoxin"/>
</dbReference>
<evidence type="ECO:0000256" key="10">
    <source>
        <dbReference type="RuleBase" id="RU000456"/>
    </source>
</evidence>
<evidence type="ECO:0000256" key="11">
    <source>
        <dbReference type="RuleBase" id="RU004024"/>
    </source>
</evidence>
<comment type="catalytic activity">
    <reaction evidence="11">
        <text>4 Fe(II)-[cytochrome c] + O2 + 8 H(+)(in) = 4 Fe(III)-[cytochrome c] + 2 H2O + 4 H(+)(out)</text>
        <dbReference type="Rhea" id="RHEA:11436"/>
        <dbReference type="Rhea" id="RHEA-COMP:10350"/>
        <dbReference type="Rhea" id="RHEA-COMP:14399"/>
        <dbReference type="ChEBI" id="CHEBI:15377"/>
        <dbReference type="ChEBI" id="CHEBI:15378"/>
        <dbReference type="ChEBI" id="CHEBI:15379"/>
        <dbReference type="ChEBI" id="CHEBI:29033"/>
        <dbReference type="ChEBI" id="CHEBI:29034"/>
        <dbReference type="EC" id="7.1.1.9"/>
    </reaction>
</comment>
<dbReference type="EC" id="7.1.1.9" evidence="11"/>
<dbReference type="PANTHER" id="PTHR22888:SF9">
    <property type="entry name" value="CYTOCHROME C OXIDASE SUBUNIT 2"/>
    <property type="match status" value="1"/>
</dbReference>
<keyword evidence="3 10" id="KW-0813">Transport</keyword>
<dbReference type="AlphaFoldDB" id="A0A6S6S5Y7"/>
<comment type="function">
    <text evidence="11">Subunits I and II form the functional core of the enzyme complex. Electrons originating in cytochrome c are transferred via heme a and Cu(A) to the binuclear center formed by heme a3 and Cu(B).</text>
</comment>
<proteinExistence type="inferred from homology"/>
<feature type="transmembrane region" description="Helical" evidence="12">
    <location>
        <begin position="133"/>
        <end position="152"/>
    </location>
</feature>
<gene>
    <name evidence="15" type="ORF">HELGO_WM10072</name>
</gene>
<evidence type="ECO:0000256" key="1">
    <source>
        <dbReference type="ARBA" id="ARBA00004141"/>
    </source>
</evidence>
<keyword evidence="6" id="KW-1278">Translocase</keyword>
<dbReference type="GO" id="GO:0004129">
    <property type="term" value="F:cytochrome-c oxidase activity"/>
    <property type="evidence" value="ECO:0007669"/>
    <property type="project" value="UniProtKB-EC"/>
</dbReference>
<dbReference type="EMBL" id="CACVAQ010000008">
    <property type="protein sequence ID" value="CAA6798587.1"/>
    <property type="molecule type" value="Genomic_DNA"/>
</dbReference>
<evidence type="ECO:0000259" key="14">
    <source>
        <dbReference type="PROSITE" id="PS50999"/>
    </source>
</evidence>
<evidence type="ECO:0000259" key="13">
    <source>
        <dbReference type="PROSITE" id="PS50857"/>
    </source>
</evidence>
<dbReference type="PROSITE" id="PS50857">
    <property type="entry name" value="COX2_CUA"/>
    <property type="match status" value="1"/>
</dbReference>
<dbReference type="PRINTS" id="PR01166">
    <property type="entry name" value="CYCOXIDASEII"/>
</dbReference>
<dbReference type="Gene3D" id="1.10.287.90">
    <property type="match status" value="1"/>
</dbReference>
<keyword evidence="8 12" id="KW-1133">Transmembrane helix</keyword>
<dbReference type="PANTHER" id="PTHR22888">
    <property type="entry name" value="CYTOCHROME C OXIDASE, SUBUNIT II"/>
    <property type="match status" value="1"/>
</dbReference>
<dbReference type="GO" id="GO:0016491">
    <property type="term" value="F:oxidoreductase activity"/>
    <property type="evidence" value="ECO:0007669"/>
    <property type="project" value="UniProtKB-KW"/>
</dbReference>
<dbReference type="GO" id="GO:0005507">
    <property type="term" value="F:copper ion binding"/>
    <property type="evidence" value="ECO:0007669"/>
    <property type="project" value="InterPro"/>
</dbReference>
<dbReference type="InterPro" id="IPR002429">
    <property type="entry name" value="CcO_II-like_C"/>
</dbReference>
<evidence type="ECO:0000256" key="9">
    <source>
        <dbReference type="ARBA" id="ARBA00023136"/>
    </source>
</evidence>
<feature type="transmembrane region" description="Helical" evidence="12">
    <location>
        <begin position="88"/>
        <end position="113"/>
    </location>
</feature>
<dbReference type="PROSITE" id="PS50999">
    <property type="entry name" value="COX2_TM"/>
    <property type="match status" value="1"/>
</dbReference>